<dbReference type="GO" id="GO:0046654">
    <property type="term" value="P:tetrahydrofolate biosynthetic process"/>
    <property type="evidence" value="ECO:0007669"/>
    <property type="project" value="UniProtKB-UniPathway"/>
</dbReference>
<dbReference type="AlphaFoldDB" id="A0A1K2HVY0"/>
<gene>
    <name evidence="11" type="ORF">SAMN02983003_1288</name>
</gene>
<evidence type="ECO:0000313" key="11">
    <source>
        <dbReference type="EMBL" id="SFZ82807.1"/>
    </source>
</evidence>
<dbReference type="Pfam" id="PF00186">
    <property type="entry name" value="DHFR_1"/>
    <property type="match status" value="1"/>
</dbReference>
<comment type="catalytic activity">
    <reaction evidence="8">
        <text>(6S)-5,6,7,8-tetrahydrofolate + NADP(+) = 7,8-dihydrofolate + NADPH + H(+)</text>
        <dbReference type="Rhea" id="RHEA:15009"/>
        <dbReference type="ChEBI" id="CHEBI:15378"/>
        <dbReference type="ChEBI" id="CHEBI:57451"/>
        <dbReference type="ChEBI" id="CHEBI:57453"/>
        <dbReference type="ChEBI" id="CHEBI:57783"/>
        <dbReference type="ChEBI" id="CHEBI:58349"/>
        <dbReference type="EC" id="1.5.1.3"/>
    </reaction>
</comment>
<dbReference type="InterPro" id="IPR024072">
    <property type="entry name" value="DHFR-like_dom_sf"/>
</dbReference>
<evidence type="ECO:0000259" key="10">
    <source>
        <dbReference type="PROSITE" id="PS51330"/>
    </source>
</evidence>
<dbReference type="PRINTS" id="PR00070">
    <property type="entry name" value="DHFR"/>
</dbReference>
<dbReference type="PANTHER" id="PTHR48069">
    <property type="entry name" value="DIHYDROFOLATE REDUCTASE"/>
    <property type="match status" value="1"/>
</dbReference>
<proteinExistence type="inferred from homology"/>
<dbReference type="GO" id="GO:0046655">
    <property type="term" value="P:folic acid metabolic process"/>
    <property type="evidence" value="ECO:0007669"/>
    <property type="project" value="TreeGrafter"/>
</dbReference>
<dbReference type="RefSeq" id="WP_072340001.1">
    <property type="nucleotide sequence ID" value="NZ_FPKU01000001.1"/>
</dbReference>
<evidence type="ECO:0000256" key="3">
    <source>
        <dbReference type="ARBA" id="ARBA00012856"/>
    </source>
</evidence>
<evidence type="ECO:0000256" key="7">
    <source>
        <dbReference type="ARBA" id="ARBA00025067"/>
    </source>
</evidence>
<evidence type="ECO:0000256" key="1">
    <source>
        <dbReference type="ARBA" id="ARBA00004903"/>
    </source>
</evidence>
<reference evidence="11 12" key="1">
    <citation type="submission" date="2016-11" db="EMBL/GenBank/DDBJ databases">
        <authorList>
            <person name="Jaros S."/>
            <person name="Januszkiewicz K."/>
            <person name="Wedrychowicz H."/>
        </authorList>
    </citation>
    <scope>NUCLEOTIDE SEQUENCE [LARGE SCALE GENOMIC DNA]</scope>
    <source>
        <strain evidence="11 12">ATCC 23634</strain>
    </source>
</reference>
<feature type="domain" description="DHFR" evidence="10">
    <location>
        <begin position="4"/>
        <end position="168"/>
    </location>
</feature>
<dbReference type="PROSITE" id="PS51330">
    <property type="entry name" value="DHFR_2"/>
    <property type="match status" value="1"/>
</dbReference>
<dbReference type="PIRSF" id="PIRSF000194">
    <property type="entry name" value="DHFR"/>
    <property type="match status" value="1"/>
</dbReference>
<dbReference type="SUPFAM" id="SSF53597">
    <property type="entry name" value="Dihydrofolate reductase-like"/>
    <property type="match status" value="1"/>
</dbReference>
<dbReference type="UniPathway" id="UPA00077">
    <property type="reaction ID" value="UER00158"/>
</dbReference>
<evidence type="ECO:0000256" key="6">
    <source>
        <dbReference type="ARBA" id="ARBA00023002"/>
    </source>
</evidence>
<dbReference type="InterPro" id="IPR001796">
    <property type="entry name" value="DHFR_dom"/>
</dbReference>
<dbReference type="Gene3D" id="3.40.430.10">
    <property type="entry name" value="Dihydrofolate Reductase, subunit A"/>
    <property type="match status" value="1"/>
</dbReference>
<sequence length="174" mass="18720">MSVPIAMIAAVARNGVIGADGGIPWRIPSDLAFFKRMTLGKPIVMGRKQYETVGRPLPGRTNIVVTRQAGYQPDGVIVVNDLDAALALAQRIAVADGASEVMIVGGGEIYRQAMPQAERLYISHVDLSPEGEITFPPIMADTWKAETVLDVPSDPRDAASFRAVLYTRMAGAKR</sequence>
<dbReference type="GO" id="GO:0070401">
    <property type="term" value="F:NADP+ binding"/>
    <property type="evidence" value="ECO:0007669"/>
    <property type="project" value="UniProtKB-ARBA"/>
</dbReference>
<evidence type="ECO:0000313" key="12">
    <source>
        <dbReference type="Proteomes" id="UP000183447"/>
    </source>
</evidence>
<comment type="pathway">
    <text evidence="1 8">Cofactor biosynthesis; tetrahydrofolate biosynthesis; 5,6,7,8-tetrahydrofolate from 7,8-dihydrofolate: step 1/1.</text>
</comment>
<dbReference type="GO" id="GO:0004146">
    <property type="term" value="F:dihydrofolate reductase activity"/>
    <property type="evidence" value="ECO:0007669"/>
    <property type="project" value="UniProtKB-EC"/>
</dbReference>
<evidence type="ECO:0000256" key="8">
    <source>
        <dbReference type="PIRNR" id="PIRNR000194"/>
    </source>
</evidence>
<keyword evidence="4 8" id="KW-0554">One-carbon metabolism</keyword>
<dbReference type="Proteomes" id="UP000183447">
    <property type="component" value="Unassembled WGS sequence"/>
</dbReference>
<dbReference type="CDD" id="cd00209">
    <property type="entry name" value="DHFR"/>
    <property type="match status" value="1"/>
</dbReference>
<dbReference type="GO" id="GO:0005829">
    <property type="term" value="C:cytosol"/>
    <property type="evidence" value="ECO:0007669"/>
    <property type="project" value="TreeGrafter"/>
</dbReference>
<evidence type="ECO:0000256" key="9">
    <source>
        <dbReference type="RuleBase" id="RU004474"/>
    </source>
</evidence>
<organism evidence="11 12">
    <name type="scientific">Devosia enhydra</name>
    <dbReference type="NCBI Taxonomy" id="665118"/>
    <lineage>
        <taxon>Bacteria</taxon>
        <taxon>Pseudomonadati</taxon>
        <taxon>Pseudomonadota</taxon>
        <taxon>Alphaproteobacteria</taxon>
        <taxon>Hyphomicrobiales</taxon>
        <taxon>Devosiaceae</taxon>
        <taxon>Devosia</taxon>
    </lineage>
</organism>
<dbReference type="FunFam" id="3.40.430.10:FF:000001">
    <property type="entry name" value="Dihydrofolate reductase"/>
    <property type="match status" value="1"/>
</dbReference>
<dbReference type="GO" id="GO:0006730">
    <property type="term" value="P:one-carbon metabolic process"/>
    <property type="evidence" value="ECO:0007669"/>
    <property type="project" value="UniProtKB-KW"/>
</dbReference>
<comment type="function">
    <text evidence="7 8">Key enzyme in folate metabolism. Catalyzes an essential reaction for de novo glycine and purine synthesis, and for DNA precursor synthesis.</text>
</comment>
<dbReference type="OrthoDB" id="9804315at2"/>
<name>A0A1K2HVY0_9HYPH</name>
<dbReference type="InterPro" id="IPR017925">
    <property type="entry name" value="DHFR_CS"/>
</dbReference>
<dbReference type="STRING" id="665118.SAMN02983003_1288"/>
<keyword evidence="6 8" id="KW-0560">Oxidoreductase</keyword>
<comment type="similarity">
    <text evidence="2 8 9">Belongs to the dihydrofolate reductase family.</text>
</comment>
<dbReference type="InterPro" id="IPR012259">
    <property type="entry name" value="DHFR"/>
</dbReference>
<evidence type="ECO:0000256" key="2">
    <source>
        <dbReference type="ARBA" id="ARBA00009539"/>
    </source>
</evidence>
<keyword evidence="12" id="KW-1185">Reference proteome</keyword>
<dbReference type="EC" id="1.5.1.3" evidence="3 8"/>
<dbReference type="GO" id="GO:0046452">
    <property type="term" value="P:dihydrofolate metabolic process"/>
    <property type="evidence" value="ECO:0007669"/>
    <property type="project" value="TreeGrafter"/>
</dbReference>
<keyword evidence="5 8" id="KW-0521">NADP</keyword>
<protein>
    <recommendedName>
        <fullName evidence="3 8">Dihydrofolate reductase</fullName>
        <ecNumber evidence="3 8">1.5.1.3</ecNumber>
    </recommendedName>
</protein>
<evidence type="ECO:0000256" key="4">
    <source>
        <dbReference type="ARBA" id="ARBA00022563"/>
    </source>
</evidence>
<dbReference type="PANTHER" id="PTHR48069:SF3">
    <property type="entry name" value="DIHYDROFOLATE REDUCTASE"/>
    <property type="match status" value="1"/>
</dbReference>
<accession>A0A1K2HVY0</accession>
<dbReference type="PROSITE" id="PS00075">
    <property type="entry name" value="DHFR_1"/>
    <property type="match status" value="1"/>
</dbReference>
<evidence type="ECO:0000256" key="5">
    <source>
        <dbReference type="ARBA" id="ARBA00022857"/>
    </source>
</evidence>
<dbReference type="EMBL" id="FPKU01000001">
    <property type="protein sequence ID" value="SFZ82807.1"/>
    <property type="molecule type" value="Genomic_DNA"/>
</dbReference>